<organism evidence="3 4">
    <name type="scientific">Trypanosoma equiperdum</name>
    <dbReference type="NCBI Taxonomy" id="5694"/>
    <lineage>
        <taxon>Eukaryota</taxon>
        <taxon>Discoba</taxon>
        <taxon>Euglenozoa</taxon>
        <taxon>Kinetoplastea</taxon>
        <taxon>Metakinetoplastina</taxon>
        <taxon>Trypanosomatida</taxon>
        <taxon>Trypanosomatidae</taxon>
        <taxon>Trypanosoma</taxon>
    </lineage>
</organism>
<evidence type="ECO:0000313" key="4">
    <source>
        <dbReference type="Proteomes" id="UP000195570"/>
    </source>
</evidence>
<dbReference type="InterPro" id="IPR019345">
    <property type="entry name" value="ARMET_C"/>
</dbReference>
<dbReference type="Pfam" id="PF10208">
    <property type="entry name" value="ARMET_C"/>
    <property type="match status" value="1"/>
</dbReference>
<evidence type="ECO:0000313" key="3">
    <source>
        <dbReference type="EMBL" id="SCU69534.1"/>
    </source>
</evidence>
<dbReference type="EMBL" id="CZPT02001247">
    <property type="protein sequence ID" value="SCU69534.1"/>
    <property type="molecule type" value="Genomic_DNA"/>
</dbReference>
<dbReference type="Proteomes" id="UP000195570">
    <property type="component" value="Unassembled WGS sequence"/>
</dbReference>
<evidence type="ECO:0000256" key="1">
    <source>
        <dbReference type="SAM" id="SignalP"/>
    </source>
</evidence>
<dbReference type="RefSeq" id="XP_067080485.1">
    <property type="nucleotide sequence ID" value="XM_067224384.1"/>
</dbReference>
<keyword evidence="4" id="KW-1185">Reference proteome</keyword>
<dbReference type="AlphaFoldDB" id="A0A1G4IB68"/>
<feature type="chain" id="PRO_5009235380" evidence="1">
    <location>
        <begin position="20"/>
        <end position="228"/>
    </location>
</feature>
<dbReference type="Gene3D" id="1.10.720.30">
    <property type="entry name" value="SAP domain"/>
    <property type="match status" value="1"/>
</dbReference>
<reference evidence="3" key="1">
    <citation type="submission" date="2016-09" db="EMBL/GenBank/DDBJ databases">
        <authorList>
            <person name="Hebert L."/>
            <person name="Moumen B."/>
        </authorList>
    </citation>
    <scope>NUCLEOTIDE SEQUENCE [LARGE SCALE GENOMIC DNA]</scope>
    <source>
        <strain evidence="3">OVI</strain>
    </source>
</reference>
<feature type="domain" description="ARMET C-terminal" evidence="2">
    <location>
        <begin position="34"/>
        <end position="66"/>
    </location>
</feature>
<accession>A0A1G4IB68</accession>
<gene>
    <name evidence="3" type="ORF">TEOVI_000110000</name>
</gene>
<dbReference type="GeneID" id="92375040"/>
<comment type="caution">
    <text evidence="3">The sequence shown here is derived from an EMBL/GenBank/DDBJ whole genome shotgun (WGS) entry which is preliminary data.</text>
</comment>
<dbReference type="VEuPathDB" id="TriTrypDB:TEOVI_000110000"/>
<protein>
    <submittedName>
        <fullName evidence="3">Degradation arginine-rich protein for mis-folding, putative</fullName>
    </submittedName>
</protein>
<sequence>MFSMSPCVLTALLAAAVLAVLPLSSFASPELTEADFKRMKIKELRNFLEDRGLTCPGCQEKADFVRVAFTNRAKKPLSEEGKREIPKAPLWEVWRDNAKLVCEEAAKKRGLDVTAKPQSDICSAVALVVENFFMQHGKRVANKLRKNHEALLKTSYKNVYYDAGHVLLKRLTEYCLVSEENQNKCSSIGSLTTMLESGKMVDFAKWMTNVGIENTNPMYEVLDGRGDL</sequence>
<name>A0A1G4IB68_TRYEQ</name>
<proteinExistence type="predicted"/>
<dbReference type="SUPFAM" id="SSF68906">
    <property type="entry name" value="SAP domain"/>
    <property type="match status" value="1"/>
</dbReference>
<keyword evidence="1" id="KW-0732">Signal</keyword>
<feature type="signal peptide" evidence="1">
    <location>
        <begin position="1"/>
        <end position="19"/>
    </location>
</feature>
<evidence type="ECO:0000259" key="2">
    <source>
        <dbReference type="Pfam" id="PF10208"/>
    </source>
</evidence>
<dbReference type="InterPro" id="IPR036361">
    <property type="entry name" value="SAP_dom_sf"/>
</dbReference>